<organism evidence="1 2">
    <name type="scientific">Antrihabitans cavernicola</name>
    <dbReference type="NCBI Taxonomy" id="2495913"/>
    <lineage>
        <taxon>Bacteria</taxon>
        <taxon>Bacillati</taxon>
        <taxon>Actinomycetota</taxon>
        <taxon>Actinomycetes</taxon>
        <taxon>Mycobacteriales</taxon>
        <taxon>Nocardiaceae</taxon>
        <taxon>Antrihabitans</taxon>
    </lineage>
</organism>
<dbReference type="AlphaFoldDB" id="A0A5A7SG71"/>
<protein>
    <recommendedName>
        <fullName evidence="3">GNAT family N-acetyltransferase</fullName>
    </recommendedName>
</protein>
<reference evidence="1 2" key="1">
    <citation type="submission" date="2019-07" db="EMBL/GenBank/DDBJ databases">
        <title>Rhodococcus cavernicolus sp. nov., isolated from a cave.</title>
        <authorList>
            <person name="Lee S.D."/>
        </authorList>
    </citation>
    <scope>NUCLEOTIDE SEQUENCE [LARGE SCALE GENOMIC DNA]</scope>
    <source>
        <strain evidence="1 2">C1-24</strain>
    </source>
</reference>
<accession>A0A5A7SG71</accession>
<evidence type="ECO:0008006" key="3">
    <source>
        <dbReference type="Google" id="ProtNLM"/>
    </source>
</evidence>
<dbReference type="OrthoDB" id="4448214at2"/>
<evidence type="ECO:0000313" key="2">
    <source>
        <dbReference type="Proteomes" id="UP000322244"/>
    </source>
</evidence>
<evidence type="ECO:0000313" key="1">
    <source>
        <dbReference type="EMBL" id="KAA0024574.1"/>
    </source>
</evidence>
<sequence length="192" mass="20811">MPTSTDDFRGPAVDSPEGFVSTLLLDWMEELETGLAVRGRRTRLDGVLHISSEPPTETTRSAYYVSNVPLHETSGSWLEREGLNTDGAVAAKNDGTLAGWLQAYENNIHGRPYVGHAAAWWTTPSIANFDVLQTVAGTPDSVSGQLIRQMTHTLANAGAHEVHTRFTHSAFAELGYVSDASSGLWLDVTTMP</sequence>
<keyword evidence="2" id="KW-1185">Reference proteome</keyword>
<dbReference type="Proteomes" id="UP000322244">
    <property type="component" value="Unassembled WGS sequence"/>
</dbReference>
<proteinExistence type="predicted"/>
<gene>
    <name evidence="1" type="ORF">FOY51_01050</name>
</gene>
<comment type="caution">
    <text evidence="1">The sequence shown here is derived from an EMBL/GenBank/DDBJ whole genome shotgun (WGS) entry which is preliminary data.</text>
</comment>
<name>A0A5A7SG71_9NOCA</name>
<dbReference type="EMBL" id="VLNY01000001">
    <property type="protein sequence ID" value="KAA0024574.1"/>
    <property type="molecule type" value="Genomic_DNA"/>
</dbReference>
<dbReference type="RefSeq" id="WP_149428349.1">
    <property type="nucleotide sequence ID" value="NZ_VLNY01000001.1"/>
</dbReference>